<dbReference type="EMBL" id="CP044222">
    <property type="protein sequence ID" value="QEW07834.1"/>
    <property type="molecule type" value="Genomic_DNA"/>
</dbReference>
<feature type="transmembrane region" description="Helical" evidence="2">
    <location>
        <begin position="67"/>
        <end position="87"/>
    </location>
</feature>
<dbReference type="InterPro" id="IPR005133">
    <property type="entry name" value="PhaG_MnhG_YufB"/>
</dbReference>
<evidence type="ECO:0000313" key="3">
    <source>
        <dbReference type="EMBL" id="QEW07834.1"/>
    </source>
</evidence>
<dbReference type="Proteomes" id="UP000325606">
    <property type="component" value="Chromosome"/>
</dbReference>
<accession>A0A5J6LH13</accession>
<evidence type="ECO:0000256" key="1">
    <source>
        <dbReference type="SAM" id="MobiDB-lite"/>
    </source>
</evidence>
<dbReference type="AlphaFoldDB" id="A0A5J6LH13"/>
<dbReference type="PANTHER" id="PTHR34703:SF1">
    <property type="entry name" value="ANTIPORTER SUBUNIT MNHG2-RELATED"/>
    <property type="match status" value="1"/>
</dbReference>
<keyword evidence="4" id="KW-1185">Reference proteome</keyword>
<protein>
    <submittedName>
        <fullName evidence="3">Monovalent cation/H(+) antiporter subunit G</fullName>
    </submittedName>
</protein>
<dbReference type="NCBIfam" id="TIGR01300">
    <property type="entry name" value="CPA3_mnhG_phaG"/>
    <property type="match status" value="1"/>
</dbReference>
<feature type="compositionally biased region" description="Polar residues" evidence="1">
    <location>
        <begin position="109"/>
        <end position="118"/>
    </location>
</feature>
<dbReference type="KEGG" id="nik:F5I99_15780"/>
<keyword evidence="2" id="KW-0472">Membrane</keyword>
<organism evidence="3 4">
    <name type="scientific">Nitrincola iocasae</name>
    <dbReference type="NCBI Taxonomy" id="2614693"/>
    <lineage>
        <taxon>Bacteria</taxon>
        <taxon>Pseudomonadati</taxon>
        <taxon>Pseudomonadota</taxon>
        <taxon>Gammaproteobacteria</taxon>
        <taxon>Oceanospirillales</taxon>
        <taxon>Oceanospirillaceae</taxon>
        <taxon>Nitrincola</taxon>
    </lineage>
</organism>
<evidence type="ECO:0000313" key="4">
    <source>
        <dbReference type="Proteomes" id="UP000325606"/>
    </source>
</evidence>
<name>A0A5J6LH13_9GAMM</name>
<keyword evidence="2" id="KW-1133">Transmembrane helix</keyword>
<keyword evidence="2" id="KW-0812">Transmembrane</keyword>
<evidence type="ECO:0000256" key="2">
    <source>
        <dbReference type="SAM" id="Phobius"/>
    </source>
</evidence>
<feature type="region of interest" description="Disordered" evidence="1">
    <location>
        <begin position="92"/>
        <end position="118"/>
    </location>
</feature>
<dbReference type="PANTHER" id="PTHR34703">
    <property type="entry name" value="ANTIPORTER SUBUNIT MNHG2-RELATED"/>
    <property type="match status" value="1"/>
</dbReference>
<dbReference type="Pfam" id="PF03334">
    <property type="entry name" value="PhaG_MnhG_YufB"/>
    <property type="match status" value="1"/>
</dbReference>
<gene>
    <name evidence="3" type="ORF">F5I99_15780</name>
</gene>
<reference evidence="3 4" key="1">
    <citation type="submission" date="2019-09" db="EMBL/GenBank/DDBJ databases">
        <title>Nitrincola iocasae sp. nov., a bacterium isolated from the sediment collected at a cold seep field in South China Sea.</title>
        <authorList>
            <person name="Zhang H."/>
            <person name="Wang H."/>
            <person name="Li C."/>
        </authorList>
    </citation>
    <scope>NUCLEOTIDE SEQUENCE [LARGE SCALE GENOMIC DNA]</scope>
    <source>
        <strain evidence="3 4">KXZD1103</strain>
    </source>
</reference>
<proteinExistence type="predicted"/>
<sequence length="118" mass="12720">MSATTLLQAVLLISGSLMFIVGSIGLVRFPDTYTRIHALTKADNLGLGLIILGLIPSNFSVSLTLKLLLIWLLVMLASALSGHLVAWEAHAQGMPTRQPGPDDKHTRQEQTSQDSADE</sequence>
<feature type="transmembrane region" description="Helical" evidence="2">
    <location>
        <begin position="42"/>
        <end position="61"/>
    </location>
</feature>
<feature type="transmembrane region" description="Helical" evidence="2">
    <location>
        <begin position="6"/>
        <end position="30"/>
    </location>
</feature>
<dbReference type="GO" id="GO:0015385">
    <property type="term" value="F:sodium:proton antiporter activity"/>
    <property type="evidence" value="ECO:0007669"/>
    <property type="project" value="TreeGrafter"/>
</dbReference>
<dbReference type="RefSeq" id="WP_151057649.1">
    <property type="nucleotide sequence ID" value="NZ_CP044222.1"/>
</dbReference>